<evidence type="ECO:0000256" key="1">
    <source>
        <dbReference type="SAM" id="MobiDB-lite"/>
    </source>
</evidence>
<keyword evidence="2" id="KW-0812">Transmembrane</keyword>
<dbReference type="EMBL" id="MU005787">
    <property type="protein sequence ID" value="KAF2703530.1"/>
    <property type="molecule type" value="Genomic_DNA"/>
</dbReference>
<keyword evidence="2" id="KW-0472">Membrane</keyword>
<feature type="transmembrane region" description="Helical" evidence="2">
    <location>
        <begin position="411"/>
        <end position="431"/>
    </location>
</feature>
<evidence type="ECO:0000313" key="3">
    <source>
        <dbReference type="EMBL" id="KAF2703530.1"/>
    </source>
</evidence>
<feature type="transmembrane region" description="Helical" evidence="2">
    <location>
        <begin position="437"/>
        <end position="455"/>
    </location>
</feature>
<dbReference type="PANTHER" id="PTHR37402">
    <property type="entry name" value="GRAM DOMAIN-CONTAINING PROTEIN 4"/>
    <property type="match status" value="1"/>
</dbReference>
<evidence type="ECO:0000256" key="2">
    <source>
        <dbReference type="SAM" id="Phobius"/>
    </source>
</evidence>
<organism evidence="3 4">
    <name type="scientific">Pleomassaria siparia CBS 279.74</name>
    <dbReference type="NCBI Taxonomy" id="1314801"/>
    <lineage>
        <taxon>Eukaryota</taxon>
        <taxon>Fungi</taxon>
        <taxon>Dikarya</taxon>
        <taxon>Ascomycota</taxon>
        <taxon>Pezizomycotina</taxon>
        <taxon>Dothideomycetes</taxon>
        <taxon>Pleosporomycetidae</taxon>
        <taxon>Pleosporales</taxon>
        <taxon>Pleomassariaceae</taxon>
        <taxon>Pleomassaria</taxon>
    </lineage>
</organism>
<feature type="transmembrane region" description="Helical" evidence="2">
    <location>
        <begin position="306"/>
        <end position="331"/>
    </location>
</feature>
<reference evidence="3" key="1">
    <citation type="journal article" date="2020" name="Stud. Mycol.">
        <title>101 Dothideomycetes genomes: a test case for predicting lifestyles and emergence of pathogens.</title>
        <authorList>
            <person name="Haridas S."/>
            <person name="Albert R."/>
            <person name="Binder M."/>
            <person name="Bloem J."/>
            <person name="Labutti K."/>
            <person name="Salamov A."/>
            <person name="Andreopoulos B."/>
            <person name="Baker S."/>
            <person name="Barry K."/>
            <person name="Bills G."/>
            <person name="Bluhm B."/>
            <person name="Cannon C."/>
            <person name="Castanera R."/>
            <person name="Culley D."/>
            <person name="Daum C."/>
            <person name="Ezra D."/>
            <person name="Gonzalez J."/>
            <person name="Henrissat B."/>
            <person name="Kuo A."/>
            <person name="Liang C."/>
            <person name="Lipzen A."/>
            <person name="Lutzoni F."/>
            <person name="Magnuson J."/>
            <person name="Mondo S."/>
            <person name="Nolan M."/>
            <person name="Ohm R."/>
            <person name="Pangilinan J."/>
            <person name="Park H.-J."/>
            <person name="Ramirez L."/>
            <person name="Alfaro M."/>
            <person name="Sun H."/>
            <person name="Tritt A."/>
            <person name="Yoshinaga Y."/>
            <person name="Zwiers L.-H."/>
            <person name="Turgeon B."/>
            <person name="Goodwin S."/>
            <person name="Spatafora J."/>
            <person name="Crous P."/>
            <person name="Grigoriev I."/>
        </authorList>
    </citation>
    <scope>NUCLEOTIDE SEQUENCE</scope>
    <source>
        <strain evidence="3">CBS 279.74</strain>
    </source>
</reference>
<keyword evidence="4" id="KW-1185">Reference proteome</keyword>
<dbReference type="AlphaFoldDB" id="A0A6G1JSP6"/>
<accession>A0A6G1JSP6</accession>
<dbReference type="InterPro" id="IPR037847">
    <property type="entry name" value="GRAMDC4"/>
</dbReference>
<proteinExistence type="predicted"/>
<dbReference type="GO" id="GO:0006915">
    <property type="term" value="P:apoptotic process"/>
    <property type="evidence" value="ECO:0007669"/>
    <property type="project" value="InterPro"/>
</dbReference>
<evidence type="ECO:0000313" key="4">
    <source>
        <dbReference type="Proteomes" id="UP000799428"/>
    </source>
</evidence>
<dbReference type="OrthoDB" id="1708389at2759"/>
<sequence>MQPNERVVSINEDSIGLDRAAIDRQIQHPQQHPQTSDKVTLAHNHVGELATDSALSLKTRHIRNSISEKRHGAAVKLRKTLHISKPVDCAVPEAILANPIADQSDSRLGDAQPSPDKTTLKEMIHNPVDMVKSKISCRGNHQIATNMATKEIPHGKDVDLLNAKTALEEARSDAEKALATQNMDELMKERQKMFVRWTIDRHVTKVRIIPRDSFARKTRANFTTTNVHGRTAVDWKAYTHHLLEYFAGQYGGQYIGYGSDPPLPCKESIMPIVERLIVASAPFQGFIMTTRRIYMWHSPSETFTYLMTYLLLWYFNLVFPAALSTILYFIVKRYFNGNTLKDLRQHVQRTEDVLQTALTLTECVEKKGDEQWADELLQELGPWLMIQLCDMADFFEVMRNFYEWRHPSQTVGTLVLFVVAIMATAVAPVWLLVKCATLGAGITFFGLFSIASNFPEYRLLVSPIKRVFWNIPTHAQWAIESLQAEGSRYENEHFTEQTSSSKTDIRVDSPTVAKPNTGETHDRGSYTAHHNGTKGSLVIGSTSVRFESEIRHRVHWTVLYEQINNLEKVDRFISKDIPTLKTYSKQDLKLVSKTGDEWVLQDVEQRNQAFSQILGFSDAAWQVVWSG</sequence>
<dbReference type="Proteomes" id="UP000799428">
    <property type="component" value="Unassembled WGS sequence"/>
</dbReference>
<name>A0A6G1JSP6_9PLEO</name>
<dbReference type="PANTHER" id="PTHR37402:SF1">
    <property type="entry name" value="GRAM DOMAIN-CONTAINING PROTEIN 4"/>
    <property type="match status" value="1"/>
</dbReference>
<protein>
    <submittedName>
        <fullName evidence="3">Uncharacterized protein</fullName>
    </submittedName>
</protein>
<feature type="region of interest" description="Disordered" evidence="1">
    <location>
        <begin position="491"/>
        <end position="533"/>
    </location>
</feature>
<gene>
    <name evidence="3" type="ORF">K504DRAFT_463583</name>
</gene>
<keyword evidence="2" id="KW-1133">Transmembrane helix</keyword>